<comment type="subcellular location">
    <subcellularLocation>
        <location evidence="1">Cell membrane</location>
    </subcellularLocation>
</comment>
<dbReference type="InterPro" id="IPR029044">
    <property type="entry name" value="Nucleotide-diphossugar_trans"/>
</dbReference>
<evidence type="ECO:0000256" key="1">
    <source>
        <dbReference type="ARBA" id="ARBA00004236"/>
    </source>
</evidence>
<evidence type="ECO:0000256" key="4">
    <source>
        <dbReference type="ARBA" id="ARBA00022679"/>
    </source>
</evidence>
<dbReference type="GO" id="GO:0016757">
    <property type="term" value="F:glycosyltransferase activity"/>
    <property type="evidence" value="ECO:0007669"/>
    <property type="project" value="UniProtKB-KW"/>
</dbReference>
<reference evidence="7 8" key="1">
    <citation type="submission" date="2018-06" db="EMBL/GenBank/DDBJ databases">
        <title>The draft genome sequence of Crocinitomix sp. SM1701.</title>
        <authorList>
            <person name="Zhang X."/>
        </authorList>
    </citation>
    <scope>NUCLEOTIDE SEQUENCE [LARGE SCALE GENOMIC DNA]</scope>
    <source>
        <strain evidence="7 8">SM1701</strain>
    </source>
</reference>
<evidence type="ECO:0000256" key="5">
    <source>
        <dbReference type="ARBA" id="ARBA00023136"/>
    </source>
</evidence>
<evidence type="ECO:0000313" key="7">
    <source>
        <dbReference type="EMBL" id="PZE17720.1"/>
    </source>
</evidence>
<organism evidence="7 8">
    <name type="scientific">Putridiphycobacter roseus</name>
    <dbReference type="NCBI Taxonomy" id="2219161"/>
    <lineage>
        <taxon>Bacteria</taxon>
        <taxon>Pseudomonadati</taxon>
        <taxon>Bacteroidota</taxon>
        <taxon>Flavobacteriia</taxon>
        <taxon>Flavobacteriales</taxon>
        <taxon>Crocinitomicaceae</taxon>
        <taxon>Putridiphycobacter</taxon>
    </lineage>
</organism>
<accession>A0A2W1N2F8</accession>
<comment type="caution">
    <text evidence="7">The sequence shown here is derived from an EMBL/GenBank/DDBJ whole genome shotgun (WGS) entry which is preliminary data.</text>
</comment>
<dbReference type="PANTHER" id="PTHR43646">
    <property type="entry name" value="GLYCOSYLTRANSFERASE"/>
    <property type="match status" value="1"/>
</dbReference>
<dbReference type="Pfam" id="PF00535">
    <property type="entry name" value="Glycos_transf_2"/>
    <property type="match status" value="1"/>
</dbReference>
<keyword evidence="5" id="KW-0472">Membrane</keyword>
<keyword evidence="2" id="KW-1003">Cell membrane</keyword>
<dbReference type="GO" id="GO:0005886">
    <property type="term" value="C:plasma membrane"/>
    <property type="evidence" value="ECO:0007669"/>
    <property type="project" value="UniProtKB-SubCell"/>
</dbReference>
<dbReference type="AlphaFoldDB" id="A0A2W1N2F8"/>
<gene>
    <name evidence="7" type="ORF">DNU06_07780</name>
</gene>
<keyword evidence="8" id="KW-1185">Reference proteome</keyword>
<dbReference type="PANTHER" id="PTHR43646:SF2">
    <property type="entry name" value="GLYCOSYLTRANSFERASE 2-LIKE DOMAIN-CONTAINING PROTEIN"/>
    <property type="match status" value="1"/>
</dbReference>
<sequence>MKNNCISIIIPTYNEKNNIVDLVNYLLEQNEGELKEILIMDAEKSTDQIEKIPFPAIVQIAKCDCTSRAAQFIHGASLAKGTVLYFLHADTRPPKNYLQLILGMFEKGYDFGMFKYKFDQDKWYLRFNGWMTQWKAFYTGGGDQGLFIIKEQYHKVGGFDSTKLIMEDYDLFWRLKKAKYAYQILKDNAIVSARKYDKNASFKVNLVNLVVLWWFKFGGNQAKIKAFYNKHIV</sequence>
<keyword evidence="3" id="KW-0328">Glycosyltransferase</keyword>
<dbReference type="SUPFAM" id="SSF53448">
    <property type="entry name" value="Nucleotide-diphospho-sugar transferases"/>
    <property type="match status" value="1"/>
</dbReference>
<evidence type="ECO:0000259" key="6">
    <source>
        <dbReference type="Pfam" id="PF00535"/>
    </source>
</evidence>
<feature type="domain" description="Glycosyltransferase 2-like" evidence="6">
    <location>
        <begin position="7"/>
        <end position="136"/>
    </location>
</feature>
<evidence type="ECO:0000256" key="2">
    <source>
        <dbReference type="ARBA" id="ARBA00022475"/>
    </source>
</evidence>
<evidence type="ECO:0000256" key="3">
    <source>
        <dbReference type="ARBA" id="ARBA00022676"/>
    </source>
</evidence>
<dbReference type="RefSeq" id="WP_111062680.1">
    <property type="nucleotide sequence ID" value="NZ_JBHUCU010000027.1"/>
</dbReference>
<proteinExistence type="predicted"/>
<dbReference type="Gene3D" id="3.90.550.10">
    <property type="entry name" value="Spore Coat Polysaccharide Biosynthesis Protein SpsA, Chain A"/>
    <property type="match status" value="1"/>
</dbReference>
<protein>
    <submittedName>
        <fullName evidence="7">Glycosyl transferase</fullName>
    </submittedName>
</protein>
<dbReference type="EMBL" id="QKSB01000003">
    <property type="protein sequence ID" value="PZE17720.1"/>
    <property type="molecule type" value="Genomic_DNA"/>
</dbReference>
<dbReference type="OrthoDB" id="9810303at2"/>
<dbReference type="Proteomes" id="UP000249248">
    <property type="component" value="Unassembled WGS sequence"/>
</dbReference>
<evidence type="ECO:0000313" key="8">
    <source>
        <dbReference type="Proteomes" id="UP000249248"/>
    </source>
</evidence>
<keyword evidence="4 7" id="KW-0808">Transferase</keyword>
<name>A0A2W1N2F8_9FLAO</name>
<dbReference type="InterPro" id="IPR001173">
    <property type="entry name" value="Glyco_trans_2-like"/>
</dbReference>